<comment type="caution">
    <text evidence="2">The sequence shown here is derived from an EMBL/GenBank/DDBJ whole genome shotgun (WGS) entry which is preliminary data.</text>
</comment>
<keyword evidence="3" id="KW-1185">Reference proteome</keyword>
<gene>
    <name evidence="2" type="ORF">AB675_10810</name>
</gene>
<evidence type="ECO:0000313" key="2">
    <source>
        <dbReference type="EMBL" id="KPI40917.1"/>
    </source>
</evidence>
<dbReference type="EMBL" id="LFJN01000011">
    <property type="protein sequence ID" value="KPI40917.1"/>
    <property type="molecule type" value="Genomic_DNA"/>
</dbReference>
<sequence>MDETDWEPTNVSTTMPTMSKESFDAKVRQRLHRETRSGDKTSFKAPRQAISTPDRAQSTTVTPAEAALRARVLEYQRHLWKIKCGDKPSDEVPLLTIEEVVDSMDHEFLLGLFTEFFKCDPEWSVGNSRQEMSDWAEGLDDIPEAFARWARRFLKDGAIDYTAGTERQSEDIIMCQICRKCLDGNPQGKDRQSTAAGTNTLKRLLLRCGRRFRGLFSSVRNFAKQDTAAGQQSSELEEKGE</sequence>
<feature type="compositionally biased region" description="Polar residues" evidence="1">
    <location>
        <begin position="7"/>
        <end position="20"/>
    </location>
</feature>
<dbReference type="AlphaFoldDB" id="A0A0N1HBT0"/>
<accession>A0A0N1HBT0</accession>
<dbReference type="Proteomes" id="UP000038010">
    <property type="component" value="Unassembled WGS sequence"/>
</dbReference>
<feature type="compositionally biased region" description="Basic and acidic residues" evidence="1">
    <location>
        <begin position="21"/>
        <end position="42"/>
    </location>
</feature>
<evidence type="ECO:0000256" key="1">
    <source>
        <dbReference type="SAM" id="MobiDB-lite"/>
    </source>
</evidence>
<feature type="compositionally biased region" description="Polar residues" evidence="1">
    <location>
        <begin position="49"/>
        <end position="62"/>
    </location>
</feature>
<organism evidence="2 3">
    <name type="scientific">Cyphellophora attinorum</name>
    <dbReference type="NCBI Taxonomy" id="1664694"/>
    <lineage>
        <taxon>Eukaryota</taxon>
        <taxon>Fungi</taxon>
        <taxon>Dikarya</taxon>
        <taxon>Ascomycota</taxon>
        <taxon>Pezizomycotina</taxon>
        <taxon>Eurotiomycetes</taxon>
        <taxon>Chaetothyriomycetidae</taxon>
        <taxon>Chaetothyriales</taxon>
        <taxon>Cyphellophoraceae</taxon>
        <taxon>Cyphellophora</taxon>
    </lineage>
</organism>
<dbReference type="GeneID" id="28731486"/>
<proteinExistence type="predicted"/>
<reference evidence="2 3" key="1">
    <citation type="submission" date="2015-06" db="EMBL/GenBank/DDBJ databases">
        <title>Draft genome of the ant-associated black yeast Phialophora attae CBS 131958.</title>
        <authorList>
            <person name="Moreno L.F."/>
            <person name="Stielow B.J."/>
            <person name="de Hoog S."/>
            <person name="Vicente V.A."/>
            <person name="Weiss V.A."/>
            <person name="de Vries M."/>
            <person name="Cruz L.M."/>
            <person name="Souza E.M."/>
        </authorList>
    </citation>
    <scope>NUCLEOTIDE SEQUENCE [LARGE SCALE GENOMIC DNA]</scope>
    <source>
        <strain evidence="2 3">CBS 131958</strain>
    </source>
</reference>
<dbReference type="RefSeq" id="XP_018000880.1">
    <property type="nucleotide sequence ID" value="XM_018139606.1"/>
</dbReference>
<evidence type="ECO:0000313" key="3">
    <source>
        <dbReference type="Proteomes" id="UP000038010"/>
    </source>
</evidence>
<dbReference type="VEuPathDB" id="FungiDB:AB675_10810"/>
<protein>
    <submittedName>
        <fullName evidence="2">Uncharacterized protein</fullName>
    </submittedName>
</protein>
<feature type="region of interest" description="Disordered" evidence="1">
    <location>
        <begin position="1"/>
        <end position="62"/>
    </location>
</feature>
<name>A0A0N1HBT0_9EURO</name>